<name>A0A6L5GSZ1_9FIRM</name>
<accession>A0A6L5GSZ1</accession>
<dbReference type="EMBL" id="VOGB01000005">
    <property type="protein sequence ID" value="MQM73248.1"/>
    <property type="molecule type" value="Genomic_DNA"/>
</dbReference>
<comment type="similarity">
    <text evidence="1 6 7">Belongs to the universal ribosomal protein uL23 family.</text>
</comment>
<evidence type="ECO:0000256" key="2">
    <source>
        <dbReference type="ARBA" id="ARBA00022730"/>
    </source>
</evidence>
<dbReference type="PROSITE" id="PS00050">
    <property type="entry name" value="RIBOSOMAL_L23"/>
    <property type="match status" value="1"/>
</dbReference>
<dbReference type="GO" id="GO:0019843">
    <property type="term" value="F:rRNA binding"/>
    <property type="evidence" value="ECO:0007669"/>
    <property type="project" value="UniProtKB-UniRule"/>
</dbReference>
<evidence type="ECO:0000256" key="7">
    <source>
        <dbReference type="RuleBase" id="RU003934"/>
    </source>
</evidence>
<evidence type="ECO:0000313" key="9">
    <source>
        <dbReference type="Proteomes" id="UP000473648"/>
    </source>
</evidence>
<evidence type="ECO:0000256" key="4">
    <source>
        <dbReference type="ARBA" id="ARBA00022980"/>
    </source>
</evidence>
<dbReference type="GO" id="GO:0006412">
    <property type="term" value="P:translation"/>
    <property type="evidence" value="ECO:0007669"/>
    <property type="project" value="UniProtKB-UniRule"/>
</dbReference>
<dbReference type="InterPro" id="IPR013025">
    <property type="entry name" value="Ribosomal_uL23-like"/>
</dbReference>
<evidence type="ECO:0000256" key="3">
    <source>
        <dbReference type="ARBA" id="ARBA00022884"/>
    </source>
</evidence>
<keyword evidence="9" id="KW-1185">Reference proteome</keyword>
<comment type="caution">
    <text evidence="8">The sequence shown here is derived from an EMBL/GenBank/DDBJ whole genome shotgun (WGS) entry which is preliminary data.</text>
</comment>
<dbReference type="Proteomes" id="UP000473648">
    <property type="component" value="Unassembled WGS sequence"/>
</dbReference>
<dbReference type="PANTHER" id="PTHR11620">
    <property type="entry name" value="60S RIBOSOMAL PROTEIN L23A"/>
    <property type="match status" value="1"/>
</dbReference>
<dbReference type="Gene3D" id="3.30.70.330">
    <property type="match status" value="1"/>
</dbReference>
<comment type="function">
    <text evidence="6">One of the early assembly proteins it binds 23S rRNA. One of the proteins that surrounds the polypeptide exit tunnel on the outside of the ribosome. Forms the main docking site for trigger factor binding to the ribosome.</text>
</comment>
<dbReference type="NCBIfam" id="NF004363">
    <property type="entry name" value="PRK05738.2-4"/>
    <property type="match status" value="1"/>
</dbReference>
<evidence type="ECO:0000313" key="8">
    <source>
        <dbReference type="EMBL" id="MQM73248.1"/>
    </source>
</evidence>
<dbReference type="SUPFAM" id="SSF54189">
    <property type="entry name" value="Ribosomal proteins S24e, L23 and L15e"/>
    <property type="match status" value="1"/>
</dbReference>
<protein>
    <recommendedName>
        <fullName evidence="6">Large ribosomal subunit protein uL23</fullName>
    </recommendedName>
</protein>
<sequence>MKDPRDIIISPIISEKSMDQTEEKKYSFKVAKDANKIEIRNAVEEIFDVKVQKVFTMNMKGKRVRRGYTVGKKPDWKKAIVKLTDDSKTIEFFEGV</sequence>
<dbReference type="FunFam" id="3.30.70.330:FF:000001">
    <property type="entry name" value="50S ribosomal protein L23"/>
    <property type="match status" value="1"/>
</dbReference>
<reference evidence="8" key="1">
    <citation type="journal article" date="2020" name="Appl. Environ. Microbiol.">
        <title>Medium-Chain Fatty Acid Synthesis by 'Candidatus Weimeria bifida' gen. nov., sp. nov., and 'Candidatus Pseudoramibacter fermentans' sp. nov.</title>
        <authorList>
            <person name="Scarborough M.J."/>
            <person name="Myers K.S."/>
            <person name="Donohue T.J."/>
            <person name="Noguera D.R."/>
        </authorList>
    </citation>
    <scope>NUCLEOTIDE SEQUENCE</scope>
    <source>
        <strain evidence="8">EUB1.1</strain>
    </source>
</reference>
<keyword evidence="2 6" id="KW-0699">rRNA-binding</keyword>
<dbReference type="InterPro" id="IPR012677">
    <property type="entry name" value="Nucleotide-bd_a/b_plait_sf"/>
</dbReference>
<keyword evidence="5 6" id="KW-0687">Ribonucleoprotein</keyword>
<proteinExistence type="inferred from homology"/>
<gene>
    <name evidence="6" type="primary">rplW</name>
    <name evidence="8" type="ORF">FRC53_07555</name>
</gene>
<evidence type="ECO:0000256" key="5">
    <source>
        <dbReference type="ARBA" id="ARBA00023274"/>
    </source>
</evidence>
<dbReference type="HAMAP" id="MF_01369_B">
    <property type="entry name" value="Ribosomal_uL23_B"/>
    <property type="match status" value="1"/>
</dbReference>
<evidence type="ECO:0000256" key="6">
    <source>
        <dbReference type="HAMAP-Rule" id="MF_01369"/>
    </source>
</evidence>
<dbReference type="InterPro" id="IPR012678">
    <property type="entry name" value="Ribosomal_uL23/eL15/eS24_sf"/>
</dbReference>
<dbReference type="AlphaFoldDB" id="A0A6L5GSZ1"/>
<evidence type="ECO:0000256" key="1">
    <source>
        <dbReference type="ARBA" id="ARBA00006700"/>
    </source>
</evidence>
<dbReference type="InterPro" id="IPR001014">
    <property type="entry name" value="Ribosomal_uL23_CS"/>
</dbReference>
<dbReference type="GO" id="GO:1990904">
    <property type="term" value="C:ribonucleoprotein complex"/>
    <property type="evidence" value="ECO:0007669"/>
    <property type="project" value="UniProtKB-KW"/>
</dbReference>
<comment type="subunit">
    <text evidence="6">Part of the 50S ribosomal subunit. Contacts protein L29, and trigger factor when it is bound to the ribosome.</text>
</comment>
<organism evidence="8 9">
    <name type="scientific">Candidatus Pseudoramibacter fermentans</name>
    <dbReference type="NCBI Taxonomy" id="2594427"/>
    <lineage>
        <taxon>Bacteria</taxon>
        <taxon>Bacillati</taxon>
        <taxon>Bacillota</taxon>
        <taxon>Clostridia</taxon>
        <taxon>Eubacteriales</taxon>
        <taxon>Eubacteriaceae</taxon>
        <taxon>Pseudoramibacter</taxon>
    </lineage>
</organism>
<dbReference type="Pfam" id="PF00276">
    <property type="entry name" value="Ribosomal_L23"/>
    <property type="match status" value="1"/>
</dbReference>
<dbReference type="GO" id="GO:0005840">
    <property type="term" value="C:ribosome"/>
    <property type="evidence" value="ECO:0007669"/>
    <property type="project" value="UniProtKB-KW"/>
</dbReference>
<dbReference type="GO" id="GO:0003735">
    <property type="term" value="F:structural constituent of ribosome"/>
    <property type="evidence" value="ECO:0007669"/>
    <property type="project" value="InterPro"/>
</dbReference>
<keyword evidence="3 6" id="KW-0694">RNA-binding</keyword>
<keyword evidence="4 6" id="KW-0689">Ribosomal protein</keyword>